<dbReference type="PANTHER" id="PTHR11709">
    <property type="entry name" value="MULTI-COPPER OXIDASE"/>
    <property type="match status" value="1"/>
</dbReference>
<dbReference type="GO" id="GO:0016491">
    <property type="term" value="F:oxidoreductase activity"/>
    <property type="evidence" value="ECO:0007669"/>
    <property type="project" value="TreeGrafter"/>
</dbReference>
<evidence type="ECO:0000256" key="1">
    <source>
        <dbReference type="ARBA" id="ARBA00010609"/>
    </source>
</evidence>
<dbReference type="PANTHER" id="PTHR11709:SF115">
    <property type="entry name" value="OS07G0119400 PROTEIN"/>
    <property type="match status" value="1"/>
</dbReference>
<gene>
    <name evidence="3" type="ORF">RJT34_13120</name>
</gene>
<feature type="domain" description="Plastocyanin-like" evidence="2">
    <location>
        <begin position="20"/>
        <end position="109"/>
    </location>
</feature>
<dbReference type="AlphaFoldDB" id="A0AAN9JMZ1"/>
<dbReference type="SUPFAM" id="SSF49503">
    <property type="entry name" value="Cupredoxins"/>
    <property type="match status" value="1"/>
</dbReference>
<keyword evidence="4" id="KW-1185">Reference proteome</keyword>
<dbReference type="EMBL" id="JAYKXN010000003">
    <property type="protein sequence ID" value="KAK7302235.1"/>
    <property type="molecule type" value="Genomic_DNA"/>
</dbReference>
<dbReference type="Proteomes" id="UP001359559">
    <property type="component" value="Unassembled WGS sequence"/>
</dbReference>
<evidence type="ECO:0000313" key="3">
    <source>
        <dbReference type="EMBL" id="KAK7302235.1"/>
    </source>
</evidence>
<name>A0AAN9JMZ1_CLITE</name>
<organism evidence="3 4">
    <name type="scientific">Clitoria ternatea</name>
    <name type="common">Butterfly pea</name>
    <dbReference type="NCBI Taxonomy" id="43366"/>
    <lineage>
        <taxon>Eukaryota</taxon>
        <taxon>Viridiplantae</taxon>
        <taxon>Streptophyta</taxon>
        <taxon>Embryophyta</taxon>
        <taxon>Tracheophyta</taxon>
        <taxon>Spermatophyta</taxon>
        <taxon>Magnoliopsida</taxon>
        <taxon>eudicotyledons</taxon>
        <taxon>Gunneridae</taxon>
        <taxon>Pentapetalae</taxon>
        <taxon>rosids</taxon>
        <taxon>fabids</taxon>
        <taxon>Fabales</taxon>
        <taxon>Fabaceae</taxon>
        <taxon>Papilionoideae</taxon>
        <taxon>50 kb inversion clade</taxon>
        <taxon>NPAAA clade</taxon>
        <taxon>indigoferoid/millettioid clade</taxon>
        <taxon>Phaseoleae</taxon>
        <taxon>Clitoria</taxon>
    </lineage>
</organism>
<proteinExistence type="inferred from homology"/>
<sequence length="109" mass="12434">MLSVSLVRAEDAYKYYTWTVTYGTRSPLGTPHQVILINGQFPGPQLDLVTNDNVVLNLINKLDEPFLLTWNDIKQRKNSWQDGVLGTNCPIPPNSNYTYKFQMKDQIGT</sequence>
<dbReference type="Gene3D" id="2.60.40.420">
    <property type="entry name" value="Cupredoxins - blue copper proteins"/>
    <property type="match status" value="1"/>
</dbReference>
<comment type="similarity">
    <text evidence="1">Belongs to the multicopper oxidase family.</text>
</comment>
<reference evidence="3 4" key="1">
    <citation type="submission" date="2024-01" db="EMBL/GenBank/DDBJ databases">
        <title>The genomes of 5 underutilized Papilionoideae crops provide insights into root nodulation and disease resistance.</title>
        <authorList>
            <person name="Yuan L."/>
        </authorList>
    </citation>
    <scope>NUCLEOTIDE SEQUENCE [LARGE SCALE GENOMIC DNA]</scope>
    <source>
        <strain evidence="3">LY-2023</strain>
        <tissue evidence="3">Leaf</tissue>
    </source>
</reference>
<evidence type="ECO:0000313" key="4">
    <source>
        <dbReference type="Proteomes" id="UP001359559"/>
    </source>
</evidence>
<dbReference type="InterPro" id="IPR011707">
    <property type="entry name" value="Cu-oxidase-like_N"/>
</dbReference>
<accession>A0AAN9JMZ1</accession>
<dbReference type="Pfam" id="PF07732">
    <property type="entry name" value="Cu-oxidase_3"/>
    <property type="match status" value="1"/>
</dbReference>
<evidence type="ECO:0000259" key="2">
    <source>
        <dbReference type="Pfam" id="PF07732"/>
    </source>
</evidence>
<dbReference type="InterPro" id="IPR008972">
    <property type="entry name" value="Cupredoxin"/>
</dbReference>
<protein>
    <recommendedName>
        <fullName evidence="2">Plastocyanin-like domain-containing protein</fullName>
    </recommendedName>
</protein>
<dbReference type="GO" id="GO:0005507">
    <property type="term" value="F:copper ion binding"/>
    <property type="evidence" value="ECO:0007669"/>
    <property type="project" value="InterPro"/>
</dbReference>
<comment type="caution">
    <text evidence="3">The sequence shown here is derived from an EMBL/GenBank/DDBJ whole genome shotgun (WGS) entry which is preliminary data.</text>
</comment>
<dbReference type="InterPro" id="IPR045087">
    <property type="entry name" value="Cu-oxidase_fam"/>
</dbReference>